<reference evidence="2 3" key="1">
    <citation type="journal article" date="2018" name="Evol. Lett.">
        <title>Horizontal gene cluster transfer increased hallucinogenic mushroom diversity.</title>
        <authorList>
            <person name="Reynolds H.T."/>
            <person name="Vijayakumar V."/>
            <person name="Gluck-Thaler E."/>
            <person name="Korotkin H.B."/>
            <person name="Matheny P.B."/>
            <person name="Slot J.C."/>
        </authorList>
    </citation>
    <scope>NUCLEOTIDE SEQUENCE [LARGE SCALE GENOMIC DNA]</scope>
    <source>
        <strain evidence="2 3">SRW20</strain>
    </source>
</reference>
<sequence>MIDLVDCSKVVINLTRVFHTFSKVNAYTYHHRHVNGTSKPYIADILQLIDARFQEVEFKTSDNSTGACNPDIEPLSNCFLGCRKSCKNNSGKERRKGKGESESTQAKEGGRHEESRICFRIVLGEASEGGQVVPFRQQWPLSLVSVPAHMCLAFGRSY</sequence>
<feature type="region of interest" description="Disordered" evidence="1">
    <location>
        <begin position="88"/>
        <end position="111"/>
    </location>
</feature>
<evidence type="ECO:0000313" key="3">
    <source>
        <dbReference type="Proteomes" id="UP000284706"/>
    </source>
</evidence>
<keyword evidence="3" id="KW-1185">Reference proteome</keyword>
<accession>A0A409Y0X3</accession>
<gene>
    <name evidence="2" type="ORF">CVT26_010642</name>
</gene>
<dbReference type="Proteomes" id="UP000284706">
    <property type="component" value="Unassembled WGS sequence"/>
</dbReference>
<dbReference type="EMBL" id="NHYE01001342">
    <property type="protein sequence ID" value="PPQ96645.1"/>
    <property type="molecule type" value="Genomic_DNA"/>
</dbReference>
<evidence type="ECO:0000313" key="2">
    <source>
        <dbReference type="EMBL" id="PPQ96645.1"/>
    </source>
</evidence>
<organism evidence="2 3">
    <name type="scientific">Gymnopilus dilepis</name>
    <dbReference type="NCBI Taxonomy" id="231916"/>
    <lineage>
        <taxon>Eukaryota</taxon>
        <taxon>Fungi</taxon>
        <taxon>Dikarya</taxon>
        <taxon>Basidiomycota</taxon>
        <taxon>Agaricomycotina</taxon>
        <taxon>Agaricomycetes</taxon>
        <taxon>Agaricomycetidae</taxon>
        <taxon>Agaricales</taxon>
        <taxon>Agaricineae</taxon>
        <taxon>Hymenogastraceae</taxon>
        <taxon>Gymnopilus</taxon>
    </lineage>
</organism>
<evidence type="ECO:0000256" key="1">
    <source>
        <dbReference type="SAM" id="MobiDB-lite"/>
    </source>
</evidence>
<name>A0A409Y0X3_9AGAR</name>
<proteinExistence type="predicted"/>
<dbReference type="AlphaFoldDB" id="A0A409Y0X3"/>
<comment type="caution">
    <text evidence="2">The sequence shown here is derived from an EMBL/GenBank/DDBJ whole genome shotgun (WGS) entry which is preliminary data.</text>
</comment>
<protein>
    <submittedName>
        <fullName evidence="2">Uncharacterized protein</fullName>
    </submittedName>
</protein>
<dbReference type="InParanoid" id="A0A409Y0X3"/>